<sequence>MSSERGRPTSDAVVLYDTTLRDGMQGFGMQLSVEQKLRVAASLDTLGIPYVEAGWPGANPRDTAVFQRLLERPLPRARLAAFGSTCRPGATAGSDPGLGATLAAGTPVVTLVGKASLWQVETVLRTTGAENLRMVHDSVAHAVAEGREVVFDAEHFFDGHAEDPGYALAATEAAVSGGASWVVLCDTNGGRLVEEIASATAATRARIGDRLGIHCHNDAGLAIAASLAAVASGARMVQGTLNGSGERCGNADLLVIAANLQLKCGREVLPAR</sequence>
<dbReference type="Gene3D" id="3.20.20.70">
    <property type="entry name" value="Aldolase class I"/>
    <property type="match status" value="1"/>
</dbReference>
<comment type="pathway">
    <text evidence="1">Amino-acid biosynthesis; L-isoleucine biosynthesis; 2-oxobutanoate from pyruvate: step 1/3.</text>
</comment>
<dbReference type="UniPathway" id="UPA00047">
    <property type="reaction ID" value="UER00066"/>
</dbReference>
<organism evidence="6">
    <name type="scientific">mine drainage metagenome</name>
    <dbReference type="NCBI Taxonomy" id="410659"/>
    <lineage>
        <taxon>unclassified sequences</taxon>
        <taxon>metagenomes</taxon>
        <taxon>ecological metagenomes</taxon>
    </lineage>
</organism>
<dbReference type="InterPro" id="IPR005675">
    <property type="entry name" value="Citramal_synthase"/>
</dbReference>
<proteinExistence type="predicted"/>
<name>T0YVQ0_9ZZZZ</name>
<evidence type="ECO:0000313" key="6">
    <source>
        <dbReference type="EMBL" id="EQD37103.1"/>
    </source>
</evidence>
<dbReference type="GO" id="GO:0043714">
    <property type="term" value="F:(R)-citramalate synthase activity"/>
    <property type="evidence" value="ECO:0007669"/>
    <property type="project" value="UniProtKB-EC"/>
</dbReference>
<dbReference type="GO" id="GO:0046912">
    <property type="term" value="F:acyltransferase activity, acyl groups converted into alkyl on transfer"/>
    <property type="evidence" value="ECO:0007669"/>
    <property type="project" value="InterPro"/>
</dbReference>
<feature type="non-terminal residue" evidence="6">
    <location>
        <position position="272"/>
    </location>
</feature>
<evidence type="ECO:0000256" key="4">
    <source>
        <dbReference type="ARBA" id="ARBA00034330"/>
    </source>
</evidence>
<dbReference type="PANTHER" id="PTHR43538">
    <property type="entry name" value="ALPHA-IPM SYNTHASE/HOMOCITRATE SYNTHASE"/>
    <property type="match status" value="1"/>
</dbReference>
<evidence type="ECO:0000259" key="5">
    <source>
        <dbReference type="PROSITE" id="PS50991"/>
    </source>
</evidence>
<dbReference type="EMBL" id="AUZY01010802">
    <property type="protein sequence ID" value="EQD37103.1"/>
    <property type="molecule type" value="Genomic_DNA"/>
</dbReference>
<dbReference type="PROSITE" id="PS50991">
    <property type="entry name" value="PYR_CT"/>
    <property type="match status" value="1"/>
</dbReference>
<evidence type="ECO:0000256" key="1">
    <source>
        <dbReference type="ARBA" id="ARBA00004743"/>
    </source>
</evidence>
<reference evidence="6" key="2">
    <citation type="journal article" date="2014" name="ISME J.">
        <title>Microbial stratification in low pH oxic and suboxic macroscopic growths along an acid mine drainage.</title>
        <authorList>
            <person name="Mendez-Garcia C."/>
            <person name="Mesa V."/>
            <person name="Sprenger R.R."/>
            <person name="Richter M."/>
            <person name="Diez M.S."/>
            <person name="Solano J."/>
            <person name="Bargiela R."/>
            <person name="Golyshina O.V."/>
            <person name="Manteca A."/>
            <person name="Ramos J.L."/>
            <person name="Gallego J.R."/>
            <person name="Llorente I."/>
            <person name="Martins Dos Santos V.A."/>
            <person name="Jensen O.N."/>
            <person name="Pelaez A.I."/>
            <person name="Sanchez J."/>
            <person name="Ferrer M."/>
        </authorList>
    </citation>
    <scope>NUCLEOTIDE SEQUENCE</scope>
</reference>
<evidence type="ECO:0000256" key="2">
    <source>
        <dbReference type="ARBA" id="ARBA00022325"/>
    </source>
</evidence>
<keyword evidence="3 6" id="KW-0808">Transferase</keyword>
<dbReference type="Pfam" id="PF00682">
    <property type="entry name" value="HMGL-like"/>
    <property type="match status" value="1"/>
</dbReference>
<dbReference type="EC" id="2.3.3.21" evidence="4"/>
<accession>T0YVQ0</accession>
<dbReference type="InterPro" id="IPR013785">
    <property type="entry name" value="Aldolase_TIM"/>
</dbReference>
<gene>
    <name evidence="6" type="ORF">B1B_16245</name>
</gene>
<feature type="domain" description="Pyruvate carboxyltransferase" evidence="5">
    <location>
        <begin position="13"/>
        <end position="272"/>
    </location>
</feature>
<evidence type="ECO:0000256" key="3">
    <source>
        <dbReference type="ARBA" id="ARBA00022679"/>
    </source>
</evidence>
<dbReference type="PROSITE" id="PS00815">
    <property type="entry name" value="AIPM_HOMOCIT_SYNTH_1"/>
    <property type="match status" value="1"/>
</dbReference>
<dbReference type="PANTHER" id="PTHR43538:SF1">
    <property type="entry name" value="(R)-CITRAMALATE SYNTHASE"/>
    <property type="match status" value="1"/>
</dbReference>
<dbReference type="InterPro" id="IPR002034">
    <property type="entry name" value="AIPM/Hcit_synth_CS"/>
</dbReference>
<comment type="caution">
    <text evidence="6">The sequence shown here is derived from an EMBL/GenBank/DDBJ whole genome shotgun (WGS) entry which is preliminary data.</text>
</comment>
<dbReference type="PROSITE" id="PS00816">
    <property type="entry name" value="AIPM_HOMOCIT_SYNTH_2"/>
    <property type="match status" value="1"/>
</dbReference>
<protein>
    <recommendedName>
        <fullName evidence="2">(R)-citramalate synthase</fullName>
        <ecNumber evidence="4">2.3.3.21</ecNumber>
    </recommendedName>
</protein>
<dbReference type="AlphaFoldDB" id="T0YVQ0"/>
<dbReference type="InterPro" id="IPR000891">
    <property type="entry name" value="PYR_CT"/>
</dbReference>
<dbReference type="GO" id="GO:0009097">
    <property type="term" value="P:isoleucine biosynthetic process"/>
    <property type="evidence" value="ECO:0007669"/>
    <property type="project" value="UniProtKB-UniPathway"/>
</dbReference>
<dbReference type="SUPFAM" id="SSF51569">
    <property type="entry name" value="Aldolase"/>
    <property type="match status" value="1"/>
</dbReference>
<reference evidence="6" key="1">
    <citation type="submission" date="2013-08" db="EMBL/GenBank/DDBJ databases">
        <authorList>
            <person name="Mendez C."/>
            <person name="Richter M."/>
            <person name="Ferrer M."/>
            <person name="Sanchez J."/>
        </authorList>
    </citation>
    <scope>NUCLEOTIDE SEQUENCE</scope>
</reference>